<keyword evidence="3" id="KW-0804">Transcription</keyword>
<gene>
    <name evidence="6" type="ORF">P7H59_00145</name>
</gene>
<evidence type="ECO:0000259" key="4">
    <source>
        <dbReference type="PROSITE" id="PS51071"/>
    </source>
</evidence>
<feature type="domain" description="HTH rpiR-type" evidence="4">
    <location>
        <begin position="1"/>
        <end position="75"/>
    </location>
</feature>
<keyword evidence="2" id="KW-0238">DNA-binding</keyword>
<reference evidence="6 7" key="1">
    <citation type="submission" date="2023-03" db="EMBL/GenBank/DDBJ databases">
        <authorList>
            <person name="Shen W."/>
            <person name="Cai J."/>
        </authorList>
    </citation>
    <scope>NUCLEOTIDE SEQUENCE [LARGE SCALE GENOMIC DNA]</scope>
    <source>
        <strain evidence="6 7">B101</strain>
    </source>
</reference>
<dbReference type="InterPro" id="IPR009057">
    <property type="entry name" value="Homeodomain-like_sf"/>
</dbReference>
<dbReference type="InterPro" id="IPR001347">
    <property type="entry name" value="SIS_dom"/>
</dbReference>
<dbReference type="PANTHER" id="PTHR30514:SF10">
    <property type="entry name" value="MURR_RPIR FAMILY TRANSCRIPTIONAL REGULATOR"/>
    <property type="match status" value="1"/>
</dbReference>
<dbReference type="Gene3D" id="1.10.10.10">
    <property type="entry name" value="Winged helix-like DNA-binding domain superfamily/Winged helix DNA-binding domain"/>
    <property type="match status" value="1"/>
</dbReference>
<dbReference type="SUPFAM" id="SSF53697">
    <property type="entry name" value="SIS domain"/>
    <property type="match status" value="1"/>
</dbReference>
<accession>A0ABU3FLK9</accession>
<evidence type="ECO:0000256" key="1">
    <source>
        <dbReference type="ARBA" id="ARBA00023015"/>
    </source>
</evidence>
<comment type="caution">
    <text evidence="6">The sequence shown here is derived from an EMBL/GenBank/DDBJ whole genome shotgun (WGS) entry which is preliminary data.</text>
</comment>
<dbReference type="InterPro" id="IPR000281">
    <property type="entry name" value="HTH_RpiR"/>
</dbReference>
<dbReference type="Pfam" id="PF01380">
    <property type="entry name" value="SIS"/>
    <property type="match status" value="1"/>
</dbReference>
<dbReference type="PROSITE" id="PS51464">
    <property type="entry name" value="SIS"/>
    <property type="match status" value="1"/>
</dbReference>
<dbReference type="InterPro" id="IPR035472">
    <property type="entry name" value="RpiR-like_SIS"/>
</dbReference>
<proteinExistence type="predicted"/>
<dbReference type="Proteomes" id="UP001265301">
    <property type="component" value="Unassembled WGS sequence"/>
</dbReference>
<dbReference type="EMBL" id="JARQBN010000001">
    <property type="protein sequence ID" value="MDT2826859.1"/>
    <property type="molecule type" value="Genomic_DNA"/>
</dbReference>
<dbReference type="Pfam" id="PF01418">
    <property type="entry name" value="HTH_6"/>
    <property type="match status" value="1"/>
</dbReference>
<keyword evidence="1" id="KW-0805">Transcription regulation</keyword>
<dbReference type="CDD" id="cd05013">
    <property type="entry name" value="SIS_RpiR"/>
    <property type="match status" value="1"/>
</dbReference>
<evidence type="ECO:0000256" key="2">
    <source>
        <dbReference type="ARBA" id="ARBA00023125"/>
    </source>
</evidence>
<protein>
    <submittedName>
        <fullName evidence="6">MurR/RpiR family transcriptional regulator</fullName>
    </submittedName>
</protein>
<dbReference type="PANTHER" id="PTHR30514">
    <property type="entry name" value="GLUCOKINASE"/>
    <property type="match status" value="1"/>
</dbReference>
<dbReference type="SUPFAM" id="SSF46689">
    <property type="entry name" value="Homeodomain-like"/>
    <property type="match status" value="1"/>
</dbReference>
<dbReference type="PROSITE" id="PS51071">
    <property type="entry name" value="HTH_RPIR"/>
    <property type="match status" value="1"/>
</dbReference>
<dbReference type="Gene3D" id="3.40.50.10490">
    <property type="entry name" value="Glucose-6-phosphate isomerase like protein, domain 1"/>
    <property type="match status" value="1"/>
</dbReference>
<evidence type="ECO:0000259" key="5">
    <source>
        <dbReference type="PROSITE" id="PS51464"/>
    </source>
</evidence>
<dbReference type="InterPro" id="IPR036388">
    <property type="entry name" value="WH-like_DNA-bd_sf"/>
</dbReference>
<name>A0ABU3FLK9_9ENTE</name>
<evidence type="ECO:0000256" key="3">
    <source>
        <dbReference type="ARBA" id="ARBA00023163"/>
    </source>
</evidence>
<feature type="domain" description="SIS" evidence="5">
    <location>
        <begin position="124"/>
        <end position="265"/>
    </location>
</feature>
<evidence type="ECO:0000313" key="7">
    <source>
        <dbReference type="Proteomes" id="UP001265301"/>
    </source>
</evidence>
<dbReference type="InterPro" id="IPR046348">
    <property type="entry name" value="SIS_dom_sf"/>
</dbReference>
<dbReference type="InterPro" id="IPR047640">
    <property type="entry name" value="RpiR-like"/>
</dbReference>
<sequence>MLIEKLTQQDNFSLAEKRIADYILAHLTTIPTIFIQELAEKTFSSHSTIIRLCKKIGCTGFREFKETIAEIVYTQRRSSEAVNVNFPFESSDTASEIAQKMADLTINTIQKASRQIDADLLDQVTDQLLQAERIFLFAQGDTQLRARSFQNKLIKINKFAILAEEYVDTQWNAVNLTDKDCALFISYGGSNPGYEKIMRYLSEKKVPLILLTGNPNSALVPLVTKTLLTIQEEYDFAKIATFSSQTAFEYILNSLFSVMYTRDYEKNIRTLRENQIAMQDGLLADEEQ</sequence>
<organism evidence="6 7">
    <name type="scientific">Enterococcus viikkiensis</name>
    <dbReference type="NCBI Taxonomy" id="930854"/>
    <lineage>
        <taxon>Bacteria</taxon>
        <taxon>Bacillati</taxon>
        <taxon>Bacillota</taxon>
        <taxon>Bacilli</taxon>
        <taxon>Lactobacillales</taxon>
        <taxon>Enterococcaceae</taxon>
        <taxon>Enterococcus</taxon>
    </lineage>
</organism>
<keyword evidence="7" id="KW-1185">Reference proteome</keyword>
<evidence type="ECO:0000313" key="6">
    <source>
        <dbReference type="EMBL" id="MDT2826859.1"/>
    </source>
</evidence>
<dbReference type="RefSeq" id="WP_311818132.1">
    <property type="nucleotide sequence ID" value="NZ_JARQBN010000001.1"/>
</dbReference>